<organism evidence="1 2">
    <name type="scientific">Helianthus annuus</name>
    <name type="common">Common sunflower</name>
    <dbReference type="NCBI Taxonomy" id="4232"/>
    <lineage>
        <taxon>Eukaryota</taxon>
        <taxon>Viridiplantae</taxon>
        <taxon>Streptophyta</taxon>
        <taxon>Embryophyta</taxon>
        <taxon>Tracheophyta</taxon>
        <taxon>Spermatophyta</taxon>
        <taxon>Magnoliopsida</taxon>
        <taxon>eudicotyledons</taxon>
        <taxon>Gunneridae</taxon>
        <taxon>Pentapetalae</taxon>
        <taxon>asterids</taxon>
        <taxon>campanulids</taxon>
        <taxon>Asterales</taxon>
        <taxon>Asteraceae</taxon>
        <taxon>Asteroideae</taxon>
        <taxon>Heliantheae alliance</taxon>
        <taxon>Heliantheae</taxon>
        <taxon>Helianthus</taxon>
    </lineage>
</organism>
<dbReference type="Gramene" id="mRNA:HanXRQr2_Chr16g0774301">
    <property type="protein sequence ID" value="mRNA:HanXRQr2_Chr16g0774301"/>
    <property type="gene ID" value="HanXRQr2_Chr16g0774301"/>
</dbReference>
<sequence length="58" mass="6773">MFGFSVRLQIVTVLDFAKPEGCHLVHTLHKWLCNTLFAHLFDDHERKAVISHKERRGS</sequence>
<evidence type="ECO:0000313" key="2">
    <source>
        <dbReference type="Proteomes" id="UP000215914"/>
    </source>
</evidence>
<evidence type="ECO:0000313" key="1">
    <source>
        <dbReference type="EMBL" id="KAF5762229.1"/>
    </source>
</evidence>
<reference evidence="1" key="2">
    <citation type="submission" date="2020-06" db="EMBL/GenBank/DDBJ databases">
        <title>Helianthus annuus Genome sequencing and assembly Release 2.</title>
        <authorList>
            <person name="Gouzy J."/>
            <person name="Langlade N."/>
            <person name="Munos S."/>
        </authorList>
    </citation>
    <scope>NUCLEOTIDE SEQUENCE</scope>
    <source>
        <tissue evidence="1">Leaves</tissue>
    </source>
</reference>
<protein>
    <submittedName>
        <fullName evidence="1">Uncharacterized protein</fullName>
    </submittedName>
</protein>
<dbReference type="Proteomes" id="UP000215914">
    <property type="component" value="Unassembled WGS sequence"/>
</dbReference>
<dbReference type="AlphaFoldDB" id="A0A9K3DX78"/>
<reference evidence="1" key="1">
    <citation type="journal article" date="2017" name="Nature">
        <title>The sunflower genome provides insights into oil metabolism, flowering and Asterid evolution.</title>
        <authorList>
            <person name="Badouin H."/>
            <person name="Gouzy J."/>
            <person name="Grassa C.J."/>
            <person name="Murat F."/>
            <person name="Staton S.E."/>
            <person name="Cottret L."/>
            <person name="Lelandais-Briere C."/>
            <person name="Owens G.L."/>
            <person name="Carrere S."/>
            <person name="Mayjonade B."/>
            <person name="Legrand L."/>
            <person name="Gill N."/>
            <person name="Kane N.C."/>
            <person name="Bowers J.E."/>
            <person name="Hubner S."/>
            <person name="Bellec A."/>
            <person name="Berard A."/>
            <person name="Berges H."/>
            <person name="Blanchet N."/>
            <person name="Boniface M.C."/>
            <person name="Brunel D."/>
            <person name="Catrice O."/>
            <person name="Chaidir N."/>
            <person name="Claudel C."/>
            <person name="Donnadieu C."/>
            <person name="Faraut T."/>
            <person name="Fievet G."/>
            <person name="Helmstetter N."/>
            <person name="King M."/>
            <person name="Knapp S.J."/>
            <person name="Lai Z."/>
            <person name="Le Paslier M.C."/>
            <person name="Lippi Y."/>
            <person name="Lorenzon L."/>
            <person name="Mandel J.R."/>
            <person name="Marage G."/>
            <person name="Marchand G."/>
            <person name="Marquand E."/>
            <person name="Bret-Mestries E."/>
            <person name="Morien E."/>
            <person name="Nambeesan S."/>
            <person name="Nguyen T."/>
            <person name="Pegot-Espagnet P."/>
            <person name="Pouilly N."/>
            <person name="Raftis F."/>
            <person name="Sallet E."/>
            <person name="Schiex T."/>
            <person name="Thomas J."/>
            <person name="Vandecasteele C."/>
            <person name="Vares D."/>
            <person name="Vear F."/>
            <person name="Vautrin S."/>
            <person name="Crespi M."/>
            <person name="Mangin B."/>
            <person name="Burke J.M."/>
            <person name="Salse J."/>
            <person name="Munos S."/>
            <person name="Vincourt P."/>
            <person name="Rieseberg L.H."/>
            <person name="Langlade N.B."/>
        </authorList>
    </citation>
    <scope>NUCLEOTIDE SEQUENCE</scope>
    <source>
        <tissue evidence="1">Leaves</tissue>
    </source>
</reference>
<name>A0A9K3DX78_HELAN</name>
<proteinExistence type="predicted"/>
<comment type="caution">
    <text evidence="1">The sequence shown here is derived from an EMBL/GenBank/DDBJ whole genome shotgun (WGS) entry which is preliminary data.</text>
</comment>
<accession>A0A9K3DX78</accession>
<gene>
    <name evidence="1" type="ORF">HanXRQr2_Chr16g0774301</name>
</gene>
<dbReference type="EMBL" id="MNCJ02000331">
    <property type="protein sequence ID" value="KAF5762229.1"/>
    <property type="molecule type" value="Genomic_DNA"/>
</dbReference>
<keyword evidence="2" id="KW-1185">Reference proteome</keyword>